<accession>A0ABR6EQK9</accession>
<evidence type="ECO:0000259" key="2">
    <source>
        <dbReference type="PROSITE" id="PS51352"/>
    </source>
</evidence>
<dbReference type="InterPro" id="IPR013766">
    <property type="entry name" value="Thioredoxin_domain"/>
</dbReference>
<dbReference type="PROSITE" id="PS51352">
    <property type="entry name" value="THIOREDOXIN_2"/>
    <property type="match status" value="1"/>
</dbReference>
<sequence>MKTILFIIITFFAIHNPTYCNAQQGSKTENPLAITITTSFDQPNESSKLSGSIDIFQTYSNSQITFNSSEVNFTNLDPTMKRKITIPSEISYLKINYSVDGKISSYYLNPTRIYRVEAGDVFECKFFKDSLLFYGPDAVKMNIQSKIFDVPNRAHLKKELSQSDPAYFDTEISKYEDKFQEQIALLAHYKKELSEELYDYLYFQCLGLKHYRCVSLITVSRALGPNLGARAVDYYNQKLKHTIIRYSDAANEASYFTDFLFRKEKMEYELEFKKAGFNKTDANLLLDRISNGYKGLTREKLLITAMIDLPKSYNDADAYLEQRNSLTSKHSPYQEILEQIRLAFTPNTKAYDFSLLDSSGRSHRLNDFKGKVVLMDFWFTGCRGCAILNKMMTPVFDHFKNNKKVVFISVSIDSNREIWLKSLKEEVYTHTISINLLSDKERQLIKYYNITSYPTLLLINSEGKLITKKPPFPTDEASRKDLIRLVEMGFQ</sequence>
<reference evidence="3 4" key="1">
    <citation type="submission" date="2019-11" db="EMBL/GenBank/DDBJ databases">
        <title>Description of Pedobacter sp. LMG 31462T.</title>
        <authorList>
            <person name="Carlier A."/>
            <person name="Qi S."/>
            <person name="Vandamme P."/>
        </authorList>
    </citation>
    <scope>NUCLEOTIDE SEQUENCE [LARGE SCALE GENOMIC DNA]</scope>
    <source>
        <strain evidence="3 4">LMG 31462</strain>
    </source>
</reference>
<keyword evidence="1" id="KW-0732">Signal</keyword>
<feature type="chain" id="PRO_5046069726" evidence="1">
    <location>
        <begin position="23"/>
        <end position="491"/>
    </location>
</feature>
<dbReference type="PANTHER" id="PTHR42852">
    <property type="entry name" value="THIOL:DISULFIDE INTERCHANGE PROTEIN DSBE"/>
    <property type="match status" value="1"/>
</dbReference>
<keyword evidence="4" id="KW-1185">Reference proteome</keyword>
<dbReference type="EMBL" id="WNXC01000001">
    <property type="protein sequence ID" value="MBB2147342.1"/>
    <property type="molecule type" value="Genomic_DNA"/>
</dbReference>
<dbReference type="RefSeq" id="WP_182952624.1">
    <property type="nucleotide sequence ID" value="NZ_WNXC01000001.1"/>
</dbReference>
<dbReference type="InterPro" id="IPR000866">
    <property type="entry name" value="AhpC/TSA"/>
</dbReference>
<evidence type="ECO:0000313" key="4">
    <source>
        <dbReference type="Proteomes" id="UP000636110"/>
    </source>
</evidence>
<proteinExistence type="predicted"/>
<comment type="caution">
    <text evidence="3">The sequence shown here is derived from an EMBL/GenBank/DDBJ whole genome shotgun (WGS) entry which is preliminary data.</text>
</comment>
<dbReference type="SUPFAM" id="SSF52833">
    <property type="entry name" value="Thioredoxin-like"/>
    <property type="match status" value="1"/>
</dbReference>
<dbReference type="Proteomes" id="UP000636110">
    <property type="component" value="Unassembled WGS sequence"/>
</dbReference>
<dbReference type="Pfam" id="PF00578">
    <property type="entry name" value="AhpC-TSA"/>
    <property type="match status" value="1"/>
</dbReference>
<feature type="signal peptide" evidence="1">
    <location>
        <begin position="1"/>
        <end position="22"/>
    </location>
</feature>
<feature type="domain" description="Thioredoxin" evidence="2">
    <location>
        <begin position="344"/>
        <end position="491"/>
    </location>
</feature>
<dbReference type="InterPro" id="IPR050553">
    <property type="entry name" value="Thioredoxin_ResA/DsbE_sf"/>
</dbReference>
<name>A0ABR6EQK9_9SPHI</name>
<evidence type="ECO:0000313" key="3">
    <source>
        <dbReference type="EMBL" id="MBB2147342.1"/>
    </source>
</evidence>
<dbReference type="CDD" id="cd02966">
    <property type="entry name" value="TlpA_like_family"/>
    <property type="match status" value="1"/>
</dbReference>
<gene>
    <name evidence="3" type="ORF">GM920_00320</name>
</gene>
<dbReference type="PANTHER" id="PTHR42852:SF13">
    <property type="entry name" value="PROTEIN DIPZ"/>
    <property type="match status" value="1"/>
</dbReference>
<protein>
    <submittedName>
        <fullName evidence="3">Redoxin domain-containing protein</fullName>
    </submittedName>
</protein>
<dbReference type="Gene3D" id="3.40.30.10">
    <property type="entry name" value="Glutaredoxin"/>
    <property type="match status" value="1"/>
</dbReference>
<evidence type="ECO:0000256" key="1">
    <source>
        <dbReference type="SAM" id="SignalP"/>
    </source>
</evidence>
<organism evidence="3 4">
    <name type="scientific">Pedobacter gandavensis</name>
    <dbReference type="NCBI Taxonomy" id="2679963"/>
    <lineage>
        <taxon>Bacteria</taxon>
        <taxon>Pseudomonadati</taxon>
        <taxon>Bacteroidota</taxon>
        <taxon>Sphingobacteriia</taxon>
        <taxon>Sphingobacteriales</taxon>
        <taxon>Sphingobacteriaceae</taxon>
        <taxon>Pedobacter</taxon>
    </lineage>
</organism>
<dbReference type="InterPro" id="IPR036249">
    <property type="entry name" value="Thioredoxin-like_sf"/>
</dbReference>